<dbReference type="AlphaFoldDB" id="A0A087TZT7"/>
<dbReference type="Proteomes" id="UP000054359">
    <property type="component" value="Unassembled WGS sequence"/>
</dbReference>
<proteinExistence type="predicted"/>
<feature type="non-terminal residue" evidence="1">
    <location>
        <position position="44"/>
    </location>
</feature>
<dbReference type="OrthoDB" id="6452991at2759"/>
<accession>A0A087TZT7</accession>
<protein>
    <submittedName>
        <fullName evidence="1">Uncharacterized protein</fullName>
    </submittedName>
</protein>
<gene>
    <name evidence="1" type="ORF">X975_07672</name>
</gene>
<name>A0A087TZT7_STEMI</name>
<sequence>MNFYVVELSAVWNVGILNWKYQTNLELPRVSSPGFGNNSKMMVM</sequence>
<evidence type="ECO:0000313" key="2">
    <source>
        <dbReference type="Proteomes" id="UP000054359"/>
    </source>
</evidence>
<reference evidence="1 2" key="1">
    <citation type="submission" date="2013-11" db="EMBL/GenBank/DDBJ databases">
        <title>Genome sequencing of Stegodyphus mimosarum.</title>
        <authorList>
            <person name="Bechsgaard J."/>
        </authorList>
    </citation>
    <scope>NUCLEOTIDE SEQUENCE [LARGE SCALE GENOMIC DNA]</scope>
</reference>
<keyword evidence="2" id="KW-1185">Reference proteome</keyword>
<evidence type="ECO:0000313" key="1">
    <source>
        <dbReference type="EMBL" id="KFM70626.1"/>
    </source>
</evidence>
<organism evidence="1 2">
    <name type="scientific">Stegodyphus mimosarum</name>
    <name type="common">African social velvet spider</name>
    <dbReference type="NCBI Taxonomy" id="407821"/>
    <lineage>
        <taxon>Eukaryota</taxon>
        <taxon>Metazoa</taxon>
        <taxon>Ecdysozoa</taxon>
        <taxon>Arthropoda</taxon>
        <taxon>Chelicerata</taxon>
        <taxon>Arachnida</taxon>
        <taxon>Araneae</taxon>
        <taxon>Araneomorphae</taxon>
        <taxon>Entelegynae</taxon>
        <taxon>Eresoidea</taxon>
        <taxon>Eresidae</taxon>
        <taxon>Stegodyphus</taxon>
    </lineage>
</organism>
<dbReference type="EMBL" id="KK117500">
    <property type="protein sequence ID" value="KFM70626.1"/>
    <property type="molecule type" value="Genomic_DNA"/>
</dbReference>